<sequence>MNKIKIADRYPCPGPRYIRLGPASGQEFRESWLRKELQKTEPLTVDLDGTVGYGSSFLEEAFGGLIREDNLPEQLVLSIQFISTEEPELIEEIKEYIQEAIEEKNG</sequence>
<protein>
    <recommendedName>
        <fullName evidence="1">DUF4325 domain-containing protein</fullName>
    </recommendedName>
</protein>
<dbReference type="Proteomes" id="UP000092876">
    <property type="component" value="Unassembled WGS sequence"/>
</dbReference>
<accession>A0A1C3IVN1</accession>
<dbReference type="EMBL" id="FLQP01000039">
    <property type="protein sequence ID" value="SBS65476.1"/>
    <property type="molecule type" value="Genomic_DNA"/>
</dbReference>
<evidence type="ECO:0000313" key="2">
    <source>
        <dbReference type="EMBL" id="SBS65476.1"/>
    </source>
</evidence>
<dbReference type="Pfam" id="PF14213">
    <property type="entry name" value="DUF4325"/>
    <property type="match status" value="1"/>
</dbReference>
<evidence type="ECO:0000313" key="3">
    <source>
        <dbReference type="Proteomes" id="UP000092876"/>
    </source>
</evidence>
<dbReference type="RefSeq" id="WP_065679506.1">
    <property type="nucleotide sequence ID" value="NZ_AP025460.1"/>
</dbReference>
<reference evidence="3" key="1">
    <citation type="submission" date="2016-06" db="EMBL/GenBank/DDBJ databases">
        <authorList>
            <person name="Rodrigo-Torres Lidia"/>
            <person name="Arahal R.David."/>
        </authorList>
    </citation>
    <scope>NUCLEOTIDE SEQUENCE [LARGE SCALE GENOMIC DNA]</scope>
    <source>
        <strain evidence="3">CECT 7223</strain>
    </source>
</reference>
<proteinExistence type="predicted"/>
<dbReference type="AlphaFoldDB" id="A0A1C3IVN1"/>
<gene>
    <name evidence="2" type="ORF">VAT7223_02715</name>
</gene>
<evidence type="ECO:0000259" key="1">
    <source>
        <dbReference type="Pfam" id="PF14213"/>
    </source>
</evidence>
<name>A0A1C3IVN1_9VIBR</name>
<organism evidence="2 3">
    <name type="scientific">Vibrio atlanticus</name>
    <dbReference type="NCBI Taxonomy" id="693153"/>
    <lineage>
        <taxon>Bacteria</taxon>
        <taxon>Pseudomonadati</taxon>
        <taxon>Pseudomonadota</taxon>
        <taxon>Gammaproteobacteria</taxon>
        <taxon>Vibrionales</taxon>
        <taxon>Vibrionaceae</taxon>
        <taxon>Vibrio</taxon>
    </lineage>
</organism>
<feature type="domain" description="DUF4325" evidence="1">
    <location>
        <begin position="24"/>
        <end position="87"/>
    </location>
</feature>
<dbReference type="GeneID" id="94231694"/>
<dbReference type="InterPro" id="IPR025474">
    <property type="entry name" value="DUF4325"/>
</dbReference>